<keyword evidence="4" id="KW-1185">Reference proteome</keyword>
<dbReference type="PROSITE" id="PS51257">
    <property type="entry name" value="PROKAR_LIPOPROTEIN"/>
    <property type="match status" value="1"/>
</dbReference>
<name>A0ABY7NR74_9SPHN</name>
<accession>A0ABY7NR74</accession>
<feature type="region of interest" description="Disordered" evidence="1">
    <location>
        <begin position="30"/>
        <end position="53"/>
    </location>
</feature>
<evidence type="ECO:0000313" key="3">
    <source>
        <dbReference type="EMBL" id="WBO23465.1"/>
    </source>
</evidence>
<protein>
    <recommendedName>
        <fullName evidence="5">Circumsporozoite protein</fullName>
    </recommendedName>
</protein>
<evidence type="ECO:0008006" key="5">
    <source>
        <dbReference type="Google" id="ProtNLM"/>
    </source>
</evidence>
<sequence>MRNILKTLTATSLVVGGALLVAACGHSDNTATTDTNMSNMDTMDSSSGMTNDASAMDATANDAATGGNATGNAM</sequence>
<evidence type="ECO:0000256" key="2">
    <source>
        <dbReference type="SAM" id="SignalP"/>
    </source>
</evidence>
<proteinExistence type="predicted"/>
<reference evidence="3 4" key="1">
    <citation type="submission" date="2022-12" db="EMBL/GenBank/DDBJ databases">
        <title>Sphingomonas abieness sp. nov., an endophytic bacterium isolated from Abies koreana.</title>
        <authorList>
            <person name="Jiang L."/>
            <person name="Lee J."/>
        </authorList>
    </citation>
    <scope>NUCLEOTIDE SEQUENCE [LARGE SCALE GENOMIC DNA]</scope>
    <source>
        <strain evidence="4">PAMB 00755</strain>
    </source>
</reference>
<feature type="chain" id="PRO_5046565850" description="Circumsporozoite protein" evidence="2">
    <location>
        <begin position="28"/>
        <end position="74"/>
    </location>
</feature>
<dbReference type="RefSeq" id="WP_270078097.1">
    <property type="nucleotide sequence ID" value="NZ_CP115174.1"/>
</dbReference>
<evidence type="ECO:0000313" key="4">
    <source>
        <dbReference type="Proteomes" id="UP001210865"/>
    </source>
</evidence>
<dbReference type="Proteomes" id="UP001210865">
    <property type="component" value="Chromosome"/>
</dbReference>
<gene>
    <name evidence="3" type="ORF">PBT88_04875</name>
</gene>
<evidence type="ECO:0000256" key="1">
    <source>
        <dbReference type="SAM" id="MobiDB-lite"/>
    </source>
</evidence>
<dbReference type="EMBL" id="CP115174">
    <property type="protein sequence ID" value="WBO23465.1"/>
    <property type="molecule type" value="Genomic_DNA"/>
</dbReference>
<organism evidence="3 4">
    <name type="scientific">Sphingomonas abietis</name>
    <dbReference type="NCBI Taxonomy" id="3012344"/>
    <lineage>
        <taxon>Bacteria</taxon>
        <taxon>Pseudomonadati</taxon>
        <taxon>Pseudomonadota</taxon>
        <taxon>Alphaproteobacteria</taxon>
        <taxon>Sphingomonadales</taxon>
        <taxon>Sphingomonadaceae</taxon>
        <taxon>Sphingomonas</taxon>
    </lineage>
</organism>
<feature type="signal peptide" evidence="2">
    <location>
        <begin position="1"/>
        <end position="27"/>
    </location>
</feature>
<keyword evidence="2" id="KW-0732">Signal</keyword>